<dbReference type="KEGG" id="deo:CAY53_00580"/>
<keyword evidence="4 9" id="KW-0808">Transferase</keyword>
<dbReference type="UniPathway" id="UPA00958"/>
<dbReference type="Gene3D" id="3.40.50.2000">
    <property type="entry name" value="Glycogen Phosphorylase B"/>
    <property type="match status" value="1"/>
</dbReference>
<dbReference type="AlphaFoldDB" id="A0A2L1GKG9"/>
<evidence type="ECO:0000256" key="8">
    <source>
        <dbReference type="PIRSR" id="PIRSR639901-2"/>
    </source>
</evidence>
<dbReference type="PANTHER" id="PTHR42755">
    <property type="entry name" value="3-DEOXY-MANNO-OCTULOSONATE CYTIDYLYLTRANSFERASE"/>
    <property type="match status" value="1"/>
</dbReference>
<dbReference type="GO" id="GO:0005886">
    <property type="term" value="C:plasma membrane"/>
    <property type="evidence" value="ECO:0007669"/>
    <property type="project" value="UniProtKB-SubCell"/>
</dbReference>
<dbReference type="InterPro" id="IPR007507">
    <property type="entry name" value="Glycos_transf_N"/>
</dbReference>
<dbReference type="PANTHER" id="PTHR42755:SF1">
    <property type="entry name" value="3-DEOXY-D-MANNO-OCTULOSONIC ACID TRANSFERASE, MITOCHONDRIAL-RELATED"/>
    <property type="match status" value="1"/>
</dbReference>
<accession>A0A2L1GKG9</accession>
<name>A0A2L1GKG9_9BACT</name>
<feature type="site" description="Transition state stabilizer" evidence="8">
    <location>
        <position position="133"/>
    </location>
</feature>
<dbReference type="GO" id="GO:0009244">
    <property type="term" value="P:lipopolysaccharide core region biosynthetic process"/>
    <property type="evidence" value="ECO:0007669"/>
    <property type="project" value="UniProtKB-UniRule"/>
</dbReference>
<sequence length="433" mass="47459">MLLFYNLLRLLLAPFILLLLAAACLHPRYRARVPARLGFGLTRRLGWLQGPVFWVHALSVGELSSCAPLLRGLRSRWPEAPIVLSVTTKSGEAVARTHVAELCQAIVAAPYDLYPVVRHFIRTIRPAVFIQVETDFWPGWLQQLAQAGVPALLVNGRITARSFARYQRFSWFFAPMFRCFSALCMQTDADADNMASLGLAPARIHTLGNLKFDAAETRALTAAPGQRQAWSRGLRRRYGFAEHGPLLLLGSTHPGEEELLLLVCARLRATIPDLQILLAPRQPGRAEAISALAAQSGLIFRRRSQPREAGQGPFLLLDTLGELAGCYPLADVAFIGGSLVPLGGHNPVEAAAAGIPVCFGPHMADFAEIAAALEAVGGALRLEIRSLEDALRRLLTDERERERRGGAALNWLLAQRGVVQRHLQLIEPWLSGP</sequence>
<keyword evidence="12" id="KW-1185">Reference proteome</keyword>
<dbReference type="GO" id="GO:0009245">
    <property type="term" value="P:lipid A biosynthetic process"/>
    <property type="evidence" value="ECO:0007669"/>
    <property type="project" value="TreeGrafter"/>
</dbReference>
<dbReference type="Pfam" id="PF04413">
    <property type="entry name" value="Glycos_transf_N"/>
    <property type="match status" value="1"/>
</dbReference>
<gene>
    <name evidence="11" type="ORF">CAY53_00580</name>
</gene>
<evidence type="ECO:0000256" key="5">
    <source>
        <dbReference type="ARBA" id="ARBA00031445"/>
    </source>
</evidence>
<comment type="pathway">
    <text evidence="1 9">Bacterial outer membrane biogenesis; LPS core biosynthesis.</text>
</comment>
<feature type="domain" description="3-deoxy-D-manno-octulosonic-acid transferase N-terminal" evidence="10">
    <location>
        <begin position="42"/>
        <end position="214"/>
    </location>
</feature>
<feature type="active site" description="Proton acceptor" evidence="7">
    <location>
        <position position="62"/>
    </location>
</feature>
<comment type="catalytic activity">
    <reaction evidence="6 9">
        <text>lipid IVA (E. coli) + CMP-3-deoxy-beta-D-manno-octulosonate = alpha-Kdo-(2-&gt;6)-lipid IVA (E. coli) + CMP + H(+)</text>
        <dbReference type="Rhea" id="RHEA:28066"/>
        <dbReference type="ChEBI" id="CHEBI:15378"/>
        <dbReference type="ChEBI" id="CHEBI:58603"/>
        <dbReference type="ChEBI" id="CHEBI:60364"/>
        <dbReference type="ChEBI" id="CHEBI:60377"/>
        <dbReference type="ChEBI" id="CHEBI:85987"/>
        <dbReference type="EC" id="2.4.99.12"/>
    </reaction>
</comment>
<evidence type="ECO:0000256" key="1">
    <source>
        <dbReference type="ARBA" id="ARBA00004713"/>
    </source>
</evidence>
<keyword evidence="9" id="KW-0472">Membrane</keyword>
<protein>
    <recommendedName>
        <fullName evidence="3 9">3-deoxy-D-manno-octulosonic acid transferase</fullName>
        <shortName evidence="9">Kdo transferase</shortName>
        <ecNumber evidence="2 9">2.4.99.12</ecNumber>
    </recommendedName>
    <alternativeName>
        <fullName evidence="5 9">Lipid IV(A) 3-deoxy-D-manno-octulosonic acid transferase</fullName>
    </alternativeName>
</protein>
<comment type="function">
    <text evidence="9">Involved in lipopolysaccharide (LPS) biosynthesis. Catalyzes the transfer of 3-deoxy-D-manno-octulosonate (Kdo) residue(s) from CMP-Kdo to lipid IV(A), the tetraacyldisaccharide-1,4'-bisphosphate precursor of lipid A.</text>
</comment>
<comment type="similarity">
    <text evidence="9">Belongs to the glycosyltransferase group 1 family.</text>
</comment>
<dbReference type="RefSeq" id="WP_104935488.1">
    <property type="nucleotide sequence ID" value="NZ_CP021255.1"/>
</dbReference>
<dbReference type="InterPro" id="IPR038107">
    <property type="entry name" value="Glycos_transf_N_sf"/>
</dbReference>
<keyword evidence="9" id="KW-0448">Lipopolysaccharide biosynthesis</keyword>
<proteinExistence type="inferred from homology"/>
<evidence type="ECO:0000313" key="11">
    <source>
        <dbReference type="EMBL" id="AVD70162.1"/>
    </source>
</evidence>
<dbReference type="EC" id="2.4.99.12" evidence="2 9"/>
<evidence type="ECO:0000256" key="2">
    <source>
        <dbReference type="ARBA" id="ARBA00012621"/>
    </source>
</evidence>
<evidence type="ECO:0000256" key="6">
    <source>
        <dbReference type="ARBA" id="ARBA00049183"/>
    </source>
</evidence>
<dbReference type="GO" id="GO:0043842">
    <property type="term" value="F:Kdo transferase activity"/>
    <property type="evidence" value="ECO:0007669"/>
    <property type="project" value="UniProtKB-EC"/>
</dbReference>
<evidence type="ECO:0000256" key="7">
    <source>
        <dbReference type="PIRSR" id="PIRSR639901-1"/>
    </source>
</evidence>
<comment type="subcellular location">
    <subcellularLocation>
        <location evidence="9">Cell membrane</location>
    </subcellularLocation>
</comment>
<reference evidence="11 12" key="1">
    <citation type="journal article" date="2018" name="MBio">
        <title>Insights into the evolution of host association through the isolation and characterization of a novel human periodontal pathobiont, Desulfobulbus oralis.</title>
        <authorList>
            <person name="Cross K.L."/>
            <person name="Chirania P."/>
            <person name="Xiong W."/>
            <person name="Beall C.J."/>
            <person name="Elkins J.G."/>
            <person name="Giannone R.J."/>
            <person name="Griffen A.L."/>
            <person name="Guss A.M."/>
            <person name="Hettich R.L."/>
            <person name="Joshi S.S."/>
            <person name="Mokrzan E.M."/>
            <person name="Martin R.K."/>
            <person name="Zhulin I.B."/>
            <person name="Leys E.J."/>
            <person name="Podar M."/>
        </authorList>
    </citation>
    <scope>NUCLEOTIDE SEQUENCE [LARGE SCALE GENOMIC DNA]</scope>
    <source>
        <strain evidence="11 12">ORNL</strain>
    </source>
</reference>
<dbReference type="SUPFAM" id="SSF53756">
    <property type="entry name" value="UDP-Glycosyltransferase/glycogen phosphorylase"/>
    <property type="match status" value="1"/>
</dbReference>
<dbReference type="OrthoDB" id="9789797at2"/>
<dbReference type="EMBL" id="CP021255">
    <property type="protein sequence ID" value="AVD70162.1"/>
    <property type="molecule type" value="Genomic_DNA"/>
</dbReference>
<evidence type="ECO:0000256" key="4">
    <source>
        <dbReference type="ARBA" id="ARBA00022679"/>
    </source>
</evidence>
<evidence type="ECO:0000259" key="10">
    <source>
        <dbReference type="Pfam" id="PF04413"/>
    </source>
</evidence>
<evidence type="ECO:0000313" key="12">
    <source>
        <dbReference type="Proteomes" id="UP000239867"/>
    </source>
</evidence>
<dbReference type="InterPro" id="IPR039901">
    <property type="entry name" value="Kdotransferase"/>
</dbReference>
<evidence type="ECO:0000256" key="9">
    <source>
        <dbReference type="RuleBase" id="RU365103"/>
    </source>
</evidence>
<evidence type="ECO:0000256" key="3">
    <source>
        <dbReference type="ARBA" id="ARBA00019077"/>
    </source>
</evidence>
<organism evidence="11 12">
    <name type="scientific">Desulfobulbus oralis</name>
    <dbReference type="NCBI Taxonomy" id="1986146"/>
    <lineage>
        <taxon>Bacteria</taxon>
        <taxon>Pseudomonadati</taxon>
        <taxon>Thermodesulfobacteriota</taxon>
        <taxon>Desulfobulbia</taxon>
        <taxon>Desulfobulbales</taxon>
        <taxon>Desulfobulbaceae</taxon>
        <taxon>Desulfobulbus</taxon>
    </lineage>
</organism>
<keyword evidence="9" id="KW-1003">Cell membrane</keyword>
<dbReference type="Proteomes" id="UP000239867">
    <property type="component" value="Chromosome"/>
</dbReference>
<feature type="site" description="Transition state stabilizer" evidence="8">
    <location>
        <position position="211"/>
    </location>
</feature>
<dbReference type="Gene3D" id="3.40.50.11720">
    <property type="entry name" value="3-Deoxy-D-manno-octulosonic-acid transferase, N-terminal domain"/>
    <property type="match status" value="1"/>
</dbReference>